<accession>A0ABW3CYG1</accession>
<keyword evidence="1" id="KW-1133">Transmembrane helix</keyword>
<comment type="caution">
    <text evidence="2">The sequence shown here is derived from an EMBL/GenBank/DDBJ whole genome shotgun (WGS) entry which is preliminary data.</text>
</comment>
<dbReference type="RefSeq" id="WP_386408342.1">
    <property type="nucleotide sequence ID" value="NZ_JBHTJH010000013.1"/>
</dbReference>
<reference evidence="3" key="1">
    <citation type="journal article" date="2019" name="Int. J. Syst. Evol. Microbiol.">
        <title>The Global Catalogue of Microorganisms (GCM) 10K type strain sequencing project: providing services to taxonomists for standard genome sequencing and annotation.</title>
        <authorList>
            <consortium name="The Broad Institute Genomics Platform"/>
            <consortium name="The Broad Institute Genome Sequencing Center for Infectious Disease"/>
            <person name="Wu L."/>
            <person name="Ma J."/>
        </authorList>
    </citation>
    <scope>NUCLEOTIDE SEQUENCE [LARGE SCALE GENOMIC DNA]</scope>
    <source>
        <strain evidence="3">CCUG 62952</strain>
    </source>
</reference>
<dbReference type="Gene3D" id="1.25.40.10">
    <property type="entry name" value="Tetratricopeptide repeat domain"/>
    <property type="match status" value="1"/>
</dbReference>
<sequence>MSSKVPTVRQTNWVSIIPHLLIMGAIIFIWYLINPEKAFLYGAMTYLLISFSLRNLIPKDHRNGIKKNNAENFEEAILDFEKSYTFFKKYEWIDKYRFITLLSSSKMSYREMALANIGFCYSQIGNGIKSKEYYQRTLAEFPESGLAKSALKMINSMEQNAPQHGV</sequence>
<evidence type="ECO:0000313" key="3">
    <source>
        <dbReference type="Proteomes" id="UP001596978"/>
    </source>
</evidence>
<keyword evidence="3" id="KW-1185">Reference proteome</keyword>
<keyword evidence="1" id="KW-0812">Transmembrane</keyword>
<feature type="transmembrane region" description="Helical" evidence="1">
    <location>
        <begin position="12"/>
        <end position="33"/>
    </location>
</feature>
<dbReference type="Proteomes" id="UP001596978">
    <property type="component" value="Unassembled WGS sequence"/>
</dbReference>
<organism evidence="2 3">
    <name type="scientific">Sungkyunkwania multivorans</name>
    <dbReference type="NCBI Taxonomy" id="1173618"/>
    <lineage>
        <taxon>Bacteria</taxon>
        <taxon>Pseudomonadati</taxon>
        <taxon>Bacteroidota</taxon>
        <taxon>Flavobacteriia</taxon>
        <taxon>Flavobacteriales</taxon>
        <taxon>Flavobacteriaceae</taxon>
        <taxon>Sungkyunkwania</taxon>
    </lineage>
</organism>
<proteinExistence type="predicted"/>
<protein>
    <submittedName>
        <fullName evidence="2">Tol-pal system YbgF family protein</fullName>
    </submittedName>
</protein>
<gene>
    <name evidence="2" type="ORF">ACFQ1M_11535</name>
</gene>
<name>A0ABW3CYG1_9FLAO</name>
<feature type="transmembrane region" description="Helical" evidence="1">
    <location>
        <begin position="39"/>
        <end position="57"/>
    </location>
</feature>
<keyword evidence="1" id="KW-0472">Membrane</keyword>
<evidence type="ECO:0000256" key="1">
    <source>
        <dbReference type="SAM" id="Phobius"/>
    </source>
</evidence>
<dbReference type="SUPFAM" id="SSF48452">
    <property type="entry name" value="TPR-like"/>
    <property type="match status" value="1"/>
</dbReference>
<dbReference type="EMBL" id="JBHTJH010000013">
    <property type="protein sequence ID" value="MFD0862835.1"/>
    <property type="molecule type" value="Genomic_DNA"/>
</dbReference>
<evidence type="ECO:0000313" key="2">
    <source>
        <dbReference type="EMBL" id="MFD0862835.1"/>
    </source>
</evidence>
<dbReference type="InterPro" id="IPR011990">
    <property type="entry name" value="TPR-like_helical_dom_sf"/>
</dbReference>